<feature type="chain" id="PRO_5044962322" description="Peptide hydrolase" evidence="9">
    <location>
        <begin position="17"/>
        <end position="410"/>
    </location>
</feature>
<keyword evidence="7 9" id="KW-0862">Zinc</keyword>
<organism evidence="11 12">
    <name type="scientific">Marasmius crinis-equi</name>
    <dbReference type="NCBI Taxonomy" id="585013"/>
    <lineage>
        <taxon>Eukaryota</taxon>
        <taxon>Fungi</taxon>
        <taxon>Dikarya</taxon>
        <taxon>Basidiomycota</taxon>
        <taxon>Agaricomycotina</taxon>
        <taxon>Agaricomycetes</taxon>
        <taxon>Agaricomycetidae</taxon>
        <taxon>Agaricales</taxon>
        <taxon>Marasmiineae</taxon>
        <taxon>Marasmiaceae</taxon>
        <taxon>Marasmius</taxon>
    </lineage>
</organism>
<keyword evidence="4 9" id="KW-0479">Metal-binding</keyword>
<name>A0ABR3G2C6_9AGAR</name>
<keyword evidence="3 9" id="KW-0645">Protease</keyword>
<keyword evidence="6 9" id="KW-0378">Hydrolase</keyword>
<keyword evidence="2" id="KW-0031">Aminopeptidase</keyword>
<comment type="caution">
    <text evidence="11">The sequence shown here is derived from an EMBL/GenBank/DDBJ whole genome shotgun (WGS) entry which is preliminary data.</text>
</comment>
<dbReference type="Pfam" id="PF04389">
    <property type="entry name" value="Peptidase_M28"/>
    <property type="match status" value="1"/>
</dbReference>
<comment type="cofactor">
    <cofactor evidence="1">
        <name>Zn(2+)</name>
        <dbReference type="ChEBI" id="CHEBI:29105"/>
    </cofactor>
</comment>
<dbReference type="PANTHER" id="PTHR12147">
    <property type="entry name" value="METALLOPEPTIDASE M28 FAMILY MEMBER"/>
    <property type="match status" value="1"/>
</dbReference>
<evidence type="ECO:0000256" key="5">
    <source>
        <dbReference type="ARBA" id="ARBA00022729"/>
    </source>
</evidence>
<dbReference type="Proteomes" id="UP001465976">
    <property type="component" value="Unassembled WGS sequence"/>
</dbReference>
<sequence>MKLLTLFLAIATSVASFDQQQVFTLETPRLIQLGKTLPPVWMTEREKNDLRLKARATGPGITFMDITDTQDLGSRTHTRVRSPYHSPNASDQVKSVIKKLSTEGPRANLEKFTSFHTRYYRSESGKQSQKWLLSRINETTTSTASPTLLKRITIREFPHPWGQNSIIARINGSVNPDEIVIIGAHQDSQNYANPDLAAPGADDDGSGSITILESYRALLSADFSPERTVEFHWYAAEEVGLLGSQAVAADYERRGQDVVAMSQFDMVAWVKRGTKEVIGIITDEDWTDEGCVVDVEFPPTLAPDRRVLIARPPRSLSNFNKKLVEAYLDIPWVDTKCNQICSDHSSWTKAGYPSSFNFESIYEDYNPHVHGVEDRTDISDEFSFDHMLEFSKLAVAFAVELGLGGGEDVE</sequence>
<evidence type="ECO:0000313" key="11">
    <source>
        <dbReference type="EMBL" id="KAL0581846.1"/>
    </source>
</evidence>
<gene>
    <name evidence="11" type="ORF">V5O48_000214</name>
</gene>
<dbReference type="CDD" id="cd03879">
    <property type="entry name" value="M28_AAP"/>
    <property type="match status" value="1"/>
</dbReference>
<dbReference type="PANTHER" id="PTHR12147:SF56">
    <property type="entry name" value="AMINOPEPTIDASE YDR415C-RELATED"/>
    <property type="match status" value="1"/>
</dbReference>
<comment type="similarity">
    <text evidence="8">Belongs to the peptidase M28 family. M28E subfamily.</text>
</comment>
<evidence type="ECO:0000256" key="6">
    <source>
        <dbReference type="ARBA" id="ARBA00022801"/>
    </source>
</evidence>
<keyword evidence="5 9" id="KW-0732">Signal</keyword>
<protein>
    <recommendedName>
        <fullName evidence="9">Peptide hydrolase</fullName>
        <ecNumber evidence="9">3.4.-.-</ecNumber>
    </recommendedName>
</protein>
<evidence type="ECO:0000256" key="4">
    <source>
        <dbReference type="ARBA" id="ARBA00022723"/>
    </source>
</evidence>
<keyword evidence="12" id="KW-1185">Reference proteome</keyword>
<dbReference type="SUPFAM" id="SSF53187">
    <property type="entry name" value="Zn-dependent exopeptidases"/>
    <property type="match status" value="1"/>
</dbReference>
<dbReference type="InterPro" id="IPR007484">
    <property type="entry name" value="Peptidase_M28"/>
</dbReference>
<dbReference type="InterPro" id="IPR045175">
    <property type="entry name" value="M28_fam"/>
</dbReference>
<feature type="domain" description="Peptidase M28" evidence="10">
    <location>
        <begin position="166"/>
        <end position="273"/>
    </location>
</feature>
<reference evidence="11 12" key="1">
    <citation type="submission" date="2024-02" db="EMBL/GenBank/DDBJ databases">
        <title>A draft genome for the cacao thread blight pathogen Marasmius crinis-equi.</title>
        <authorList>
            <person name="Cohen S.P."/>
            <person name="Baruah I.K."/>
            <person name="Amoako-Attah I."/>
            <person name="Bukari Y."/>
            <person name="Meinhardt L.W."/>
            <person name="Bailey B.A."/>
        </authorList>
    </citation>
    <scope>NUCLEOTIDE SEQUENCE [LARGE SCALE GENOMIC DNA]</scope>
    <source>
        <strain evidence="11 12">GH-76</strain>
    </source>
</reference>
<evidence type="ECO:0000313" key="12">
    <source>
        <dbReference type="Proteomes" id="UP001465976"/>
    </source>
</evidence>
<evidence type="ECO:0000259" key="10">
    <source>
        <dbReference type="Pfam" id="PF04389"/>
    </source>
</evidence>
<dbReference type="EC" id="3.4.-.-" evidence="9"/>
<accession>A0ABR3G2C6</accession>
<dbReference type="Gene3D" id="3.40.630.10">
    <property type="entry name" value="Zn peptidases"/>
    <property type="match status" value="1"/>
</dbReference>
<evidence type="ECO:0000256" key="9">
    <source>
        <dbReference type="RuleBase" id="RU361240"/>
    </source>
</evidence>
<evidence type="ECO:0000256" key="1">
    <source>
        <dbReference type="ARBA" id="ARBA00001947"/>
    </source>
</evidence>
<evidence type="ECO:0000256" key="8">
    <source>
        <dbReference type="ARBA" id="ARBA00043962"/>
    </source>
</evidence>
<evidence type="ECO:0000256" key="3">
    <source>
        <dbReference type="ARBA" id="ARBA00022670"/>
    </source>
</evidence>
<evidence type="ECO:0000256" key="7">
    <source>
        <dbReference type="ARBA" id="ARBA00022833"/>
    </source>
</evidence>
<evidence type="ECO:0000256" key="2">
    <source>
        <dbReference type="ARBA" id="ARBA00022438"/>
    </source>
</evidence>
<dbReference type="EMBL" id="JBAHYK010000003">
    <property type="protein sequence ID" value="KAL0581846.1"/>
    <property type="molecule type" value="Genomic_DNA"/>
</dbReference>
<feature type="signal peptide" evidence="9">
    <location>
        <begin position="1"/>
        <end position="16"/>
    </location>
</feature>
<proteinExistence type="inferred from homology"/>